<evidence type="ECO:0000256" key="1">
    <source>
        <dbReference type="SAM" id="SignalP"/>
    </source>
</evidence>
<organism evidence="2 3">
    <name type="scientific">Leptospira ellinghausenii</name>
    <dbReference type="NCBI Taxonomy" id="1917822"/>
    <lineage>
        <taxon>Bacteria</taxon>
        <taxon>Pseudomonadati</taxon>
        <taxon>Spirochaetota</taxon>
        <taxon>Spirochaetia</taxon>
        <taxon>Leptospirales</taxon>
        <taxon>Leptospiraceae</taxon>
        <taxon>Leptospira</taxon>
    </lineage>
</organism>
<sequence>MRFQMRFFVLFSILILGLVQCSEKSNPADTVPSLSSLPNFKGEWTLEWENKIHQLQIDPEEKKVLIDGNEGLELDLDSVGIRIRAFDEESVKGYFLYSDIKPKSWIGTWENRVVRLIRRN</sequence>
<evidence type="ECO:0008006" key="4">
    <source>
        <dbReference type="Google" id="ProtNLM"/>
    </source>
</evidence>
<gene>
    <name evidence="2" type="ORF">LPTSP2_05660</name>
</gene>
<dbReference type="EMBL" id="BFAZ01000003">
    <property type="protein sequence ID" value="GBF41294.1"/>
    <property type="molecule type" value="Genomic_DNA"/>
</dbReference>
<feature type="signal peptide" evidence="1">
    <location>
        <begin position="1"/>
        <end position="21"/>
    </location>
</feature>
<proteinExistence type="predicted"/>
<evidence type="ECO:0000313" key="3">
    <source>
        <dbReference type="Proteomes" id="UP000245206"/>
    </source>
</evidence>
<reference evidence="3" key="1">
    <citation type="journal article" date="2019" name="Microbiol. Immunol.">
        <title>Molecular and phenotypic characterization of Leptospira johnsonii sp. nov., Leptospira ellinghausenii sp. nov. and Leptospira ryugenii sp. nov. isolated from soil and water in Japan.</title>
        <authorList>
            <person name="Masuzawa T."/>
            <person name="Saito M."/>
            <person name="Nakao R."/>
            <person name="Nikaido Y."/>
            <person name="Matsumoto M."/>
            <person name="Ogawa M."/>
            <person name="Yokoyama M."/>
            <person name="Hidaka Y."/>
            <person name="Tomita J."/>
            <person name="Sakakibara K."/>
            <person name="Suzuki K."/>
            <person name="Yasuda S."/>
            <person name="Sato H."/>
            <person name="Yamaguchi M."/>
            <person name="Yoshida S.I."/>
            <person name="Koizumi N."/>
            <person name="Kawamura Y."/>
        </authorList>
    </citation>
    <scope>NUCLEOTIDE SEQUENCE [LARGE SCALE GENOMIC DNA]</scope>
    <source>
        <strain evidence="3">E18</strain>
    </source>
</reference>
<dbReference type="AlphaFoldDB" id="A0A2P2D9H8"/>
<evidence type="ECO:0000313" key="2">
    <source>
        <dbReference type="EMBL" id="GBF41294.1"/>
    </source>
</evidence>
<dbReference type="RefSeq" id="WP_174705008.1">
    <property type="nucleotide sequence ID" value="NZ_BFAZ01000003.1"/>
</dbReference>
<dbReference type="Proteomes" id="UP000245206">
    <property type="component" value="Unassembled WGS sequence"/>
</dbReference>
<protein>
    <recommendedName>
        <fullName evidence="4">Lipoprotein</fullName>
    </recommendedName>
</protein>
<accession>A0A2P2D9H8</accession>
<keyword evidence="3" id="KW-1185">Reference proteome</keyword>
<name>A0A2P2D9H8_9LEPT</name>
<comment type="caution">
    <text evidence="2">The sequence shown here is derived from an EMBL/GenBank/DDBJ whole genome shotgun (WGS) entry which is preliminary data.</text>
</comment>
<feature type="chain" id="PRO_5015126893" description="Lipoprotein" evidence="1">
    <location>
        <begin position="22"/>
        <end position="120"/>
    </location>
</feature>
<keyword evidence="1" id="KW-0732">Signal</keyword>